<dbReference type="InterPro" id="IPR023616">
    <property type="entry name" value="Cyt_c_oxase-like_su1_dom"/>
</dbReference>
<dbReference type="InterPro" id="IPR036927">
    <property type="entry name" value="Cyt_c_oxase-like_su1_sf"/>
</dbReference>
<comment type="similarity">
    <text evidence="7">Belongs to the cytochrome c oxidase subunit 3 family.</text>
</comment>
<dbReference type="EMBL" id="BQNB010018207">
    <property type="protein sequence ID" value="GJT71909.1"/>
    <property type="molecule type" value="Genomic_DNA"/>
</dbReference>
<dbReference type="InterPro" id="IPR035973">
    <property type="entry name" value="Cyt_c_oxidase_su3-like_sf"/>
</dbReference>
<evidence type="ECO:0000256" key="1">
    <source>
        <dbReference type="ARBA" id="ARBA00004141"/>
    </source>
</evidence>
<comment type="function">
    <text evidence="6">Component of the cytochrome c oxidase, the last enzyme in the mitochondrial electron transport chain which drives oxidative phosphorylation. The respiratory chain contains 3 multisubunit complexes succinate dehydrogenase (complex II, CII), ubiquinol-cytochrome c oxidoreductase (cytochrome b-c1 complex, complex III, CIII) and cytochrome c oxidase (complex IV, CIV), that cooperate to transfer electrons derived from NADH and succinate to molecular oxygen, creating an electrochemical gradient over the inner membrane that drives transmembrane transport and the ATP synthase. Cytochrome c oxidase is the component of the respiratory chain that catalyzes the reduction of oxygen to water. Electrons originating from reduced cytochrome c in the intermembrane space (IMS) are transferred via the dinuclear copper A center (CU(A)) of subunit 2 and heme A of subunit 1 to the active site in subunit 1, a binuclear center (BNC) formed by heme A3 and copper B (CU(B)). The BNC reduces molecular oxygen to 2 water molecules using 4 electrons from cytochrome c in the IMS and 4 protons from the mitochondrial matrix.</text>
</comment>
<sequence length="636" mass="70469">MTNPVRWLFSTNHKDIGTLYFIFGAIAGVMGTCFSVLIRMELARPGDQILGGSDNWSVPIMIGAPDMAFPRLNNISFWLLPPSLLLLLSPTLVEVGSGTGWMVYPPLSGITSHSGGAVDSAISSPHLSGISSILESSQGAVDCYTDFEGQSRAQVRMKQYEDQHRNKKTQQTSTLPEKDSIQSQVPLRLRLPLIIGFQPSKQLLLRSNTNEIRAQFKSAGSISYARFIDEALLPILDGGAVIISLRRHYLQTCPTSSTYRSSHFLPSFRRDSFSIRIVEWRALQERYTPFQIAPRRQTFRKVMFLFALFRASSHSSLAPTVEIGAAVTWAHHAILAGKEKRAVYALVATVSLALVFTAFQGMEYYQAPSTISDSIYGSTFFLATVFHGFHVIIGTLFSIICGIRLLIICGIRQHVGFEAAAWDQRDYDRSCSPRNDLKLDLGLFEIDPFNRNRICFLVSRFFSEQIEEPNGSNSSSATTKEIGLTLQKERSALSQFLYDVDEDQLPLPRYGLDAPPARAGLSDGYDRTIDSHSSAFRLSYGSSIFSGEANQASKSVLRSGIVPIRLAASGNLFFIVAFSSFRSLVHESCPKFKKQVTPNLPEGGSKTTSKGDWIKPERISDRLEDPVSHAPLAFNS</sequence>
<feature type="domain" description="Heme-copper oxidase subunit III family profile" evidence="10">
    <location>
        <begin position="324"/>
        <end position="422"/>
    </location>
</feature>
<feature type="region of interest" description="Disordered" evidence="8">
    <location>
        <begin position="596"/>
        <end position="636"/>
    </location>
</feature>
<keyword evidence="6" id="KW-0496">Mitochondrion</keyword>
<keyword evidence="6" id="KW-0408">Iron</keyword>
<dbReference type="InterPro" id="IPR033945">
    <property type="entry name" value="Cyt_c_oxase_su3_dom"/>
</dbReference>
<comment type="similarity">
    <text evidence="6">Belongs to the heme-copper respiratory oxidase family.</text>
</comment>
<feature type="domain" description="Cytochrome oxidase subunit I profile" evidence="11">
    <location>
        <begin position="1"/>
        <end position="134"/>
    </location>
</feature>
<comment type="subcellular location">
    <subcellularLocation>
        <location evidence="1">Membrane</location>
        <topology evidence="1">Multi-pass membrane protein</topology>
    </subcellularLocation>
    <subcellularLocation>
        <location evidence="6">Mitochondrion inner membrane</location>
        <topology evidence="6">Multi-pass membrane protein</topology>
    </subcellularLocation>
</comment>
<dbReference type="PRINTS" id="PR01165">
    <property type="entry name" value="CYCOXIDASEI"/>
</dbReference>
<dbReference type="Pfam" id="PF00510">
    <property type="entry name" value="COX3"/>
    <property type="match status" value="1"/>
</dbReference>
<dbReference type="InterPro" id="IPR000298">
    <property type="entry name" value="Cyt_c_oxidase-like_su3"/>
</dbReference>
<dbReference type="InterPro" id="IPR013833">
    <property type="entry name" value="Cyt_c_oxidase_su3_a-hlx"/>
</dbReference>
<protein>
    <recommendedName>
        <fullName evidence="6 7">Multifunctional fusion protein</fullName>
    </recommendedName>
    <domain>
        <recommendedName>
            <fullName evidence="6">Cytochrome c oxidase subunit 1</fullName>
            <ecNumber evidence="6">7.1.1.9</ecNumber>
        </recommendedName>
    </domain>
    <domain>
        <recommendedName>
            <fullName evidence="7">Cytochrome c oxidase subunit 3</fullName>
        </recommendedName>
    </domain>
</protein>
<dbReference type="SUPFAM" id="SSF81452">
    <property type="entry name" value="Cytochrome c oxidase subunit III-like"/>
    <property type="match status" value="1"/>
</dbReference>
<evidence type="ECO:0000256" key="4">
    <source>
        <dbReference type="ARBA" id="ARBA00022989"/>
    </source>
</evidence>
<keyword evidence="6" id="KW-0679">Respiratory chain</keyword>
<keyword evidence="6" id="KW-0249">Electron transport</keyword>
<evidence type="ECO:0000256" key="7">
    <source>
        <dbReference type="RuleBase" id="RU003375"/>
    </source>
</evidence>
<dbReference type="Proteomes" id="UP001151760">
    <property type="component" value="Unassembled WGS sequence"/>
</dbReference>
<feature type="compositionally biased region" description="Polar residues" evidence="8">
    <location>
        <begin position="169"/>
        <end position="179"/>
    </location>
</feature>
<comment type="catalytic activity">
    <reaction evidence="6">
        <text>4 Fe(II)-[cytochrome c] + O2 + 8 H(+)(in) = 4 Fe(III)-[cytochrome c] + 2 H2O + 4 H(+)(out)</text>
        <dbReference type="Rhea" id="RHEA:11436"/>
        <dbReference type="Rhea" id="RHEA-COMP:10350"/>
        <dbReference type="Rhea" id="RHEA-COMP:14399"/>
        <dbReference type="ChEBI" id="CHEBI:15377"/>
        <dbReference type="ChEBI" id="CHEBI:15378"/>
        <dbReference type="ChEBI" id="CHEBI:15379"/>
        <dbReference type="ChEBI" id="CHEBI:29033"/>
        <dbReference type="ChEBI" id="CHEBI:29034"/>
        <dbReference type="EC" id="7.1.1.9"/>
    </reaction>
</comment>
<evidence type="ECO:0000256" key="2">
    <source>
        <dbReference type="ARBA" id="ARBA00011164"/>
    </source>
</evidence>
<reference evidence="12" key="1">
    <citation type="journal article" date="2022" name="Int. J. Mol. Sci.">
        <title>Draft Genome of Tanacetum Coccineum: Genomic Comparison of Closely Related Tanacetum-Family Plants.</title>
        <authorList>
            <person name="Yamashiro T."/>
            <person name="Shiraishi A."/>
            <person name="Nakayama K."/>
            <person name="Satake H."/>
        </authorList>
    </citation>
    <scope>NUCLEOTIDE SEQUENCE</scope>
</reference>
<proteinExistence type="inferred from homology"/>
<dbReference type="PROSITE" id="PS50253">
    <property type="entry name" value="COX3"/>
    <property type="match status" value="1"/>
</dbReference>
<evidence type="ECO:0000259" key="10">
    <source>
        <dbReference type="PROSITE" id="PS50253"/>
    </source>
</evidence>
<accession>A0ABQ5G948</accession>
<keyword evidence="5 6" id="KW-0472">Membrane</keyword>
<evidence type="ECO:0000256" key="6">
    <source>
        <dbReference type="RuleBase" id="RU000369"/>
    </source>
</evidence>
<dbReference type="CDD" id="cd01665">
    <property type="entry name" value="Cyt_c_Oxidase_III"/>
    <property type="match status" value="1"/>
</dbReference>
<dbReference type="PANTHER" id="PTHR10422">
    <property type="entry name" value="CYTOCHROME C OXIDASE SUBUNIT 1"/>
    <property type="match status" value="1"/>
</dbReference>
<evidence type="ECO:0000256" key="8">
    <source>
        <dbReference type="SAM" id="MobiDB-lite"/>
    </source>
</evidence>
<evidence type="ECO:0000256" key="5">
    <source>
        <dbReference type="ARBA" id="ARBA00023136"/>
    </source>
</evidence>
<dbReference type="Gene3D" id="1.20.210.10">
    <property type="entry name" value="Cytochrome c oxidase-like, subunit I domain"/>
    <property type="match status" value="1"/>
</dbReference>
<feature type="transmembrane region" description="Helical" evidence="9">
    <location>
        <begin position="342"/>
        <end position="360"/>
    </location>
</feature>
<dbReference type="Pfam" id="PF00115">
    <property type="entry name" value="COX1"/>
    <property type="match status" value="1"/>
</dbReference>
<evidence type="ECO:0000313" key="12">
    <source>
        <dbReference type="EMBL" id="GJT71909.1"/>
    </source>
</evidence>
<dbReference type="PROSITE" id="PS50855">
    <property type="entry name" value="COX1"/>
    <property type="match status" value="1"/>
</dbReference>
<evidence type="ECO:0000256" key="9">
    <source>
        <dbReference type="SAM" id="Phobius"/>
    </source>
</evidence>
<reference evidence="12" key="2">
    <citation type="submission" date="2022-01" db="EMBL/GenBank/DDBJ databases">
        <authorList>
            <person name="Yamashiro T."/>
            <person name="Shiraishi A."/>
            <person name="Satake H."/>
            <person name="Nakayama K."/>
        </authorList>
    </citation>
    <scope>NUCLEOTIDE SEQUENCE</scope>
</reference>
<keyword evidence="4 9" id="KW-1133">Transmembrane helix</keyword>
<feature type="compositionally biased region" description="Basic and acidic residues" evidence="8">
    <location>
        <begin position="612"/>
        <end position="627"/>
    </location>
</feature>
<feature type="transmembrane region" description="Helical" evidence="9">
    <location>
        <begin position="380"/>
        <end position="407"/>
    </location>
</feature>
<keyword evidence="6" id="KW-0479">Metal-binding</keyword>
<name>A0ABQ5G948_9ASTR</name>
<comment type="caution">
    <text evidence="12">The sequence shown here is derived from an EMBL/GenBank/DDBJ whole genome shotgun (WGS) entry which is preliminary data.</text>
</comment>
<comment type="pathway">
    <text evidence="6">Energy metabolism; oxidative phosphorylation.</text>
</comment>
<keyword evidence="6" id="KW-0349">Heme</keyword>
<dbReference type="Gene3D" id="1.20.120.80">
    <property type="entry name" value="Cytochrome c oxidase, subunit III, four-helix bundle"/>
    <property type="match status" value="1"/>
</dbReference>
<organism evidence="12 13">
    <name type="scientific">Tanacetum coccineum</name>
    <dbReference type="NCBI Taxonomy" id="301880"/>
    <lineage>
        <taxon>Eukaryota</taxon>
        <taxon>Viridiplantae</taxon>
        <taxon>Streptophyta</taxon>
        <taxon>Embryophyta</taxon>
        <taxon>Tracheophyta</taxon>
        <taxon>Spermatophyta</taxon>
        <taxon>Magnoliopsida</taxon>
        <taxon>eudicotyledons</taxon>
        <taxon>Gunneridae</taxon>
        <taxon>Pentapetalae</taxon>
        <taxon>asterids</taxon>
        <taxon>campanulids</taxon>
        <taxon>Asterales</taxon>
        <taxon>Asteraceae</taxon>
        <taxon>Asteroideae</taxon>
        <taxon>Anthemideae</taxon>
        <taxon>Anthemidinae</taxon>
        <taxon>Tanacetum</taxon>
    </lineage>
</organism>
<keyword evidence="3 6" id="KW-0812">Transmembrane</keyword>
<feature type="region of interest" description="Disordered" evidence="8">
    <location>
        <begin position="157"/>
        <end position="179"/>
    </location>
</feature>
<comment type="subunit">
    <text evidence="2">Component of the cytochrome c oxidase (complex IV, CIV), a multisubunit enzyme composed of a catalytic core of 3 subunits and several supernumerary subunits. The complex exists as a monomer or a dimer and forms supercomplexes (SCs) in the inner mitochondrial membrane with ubiquinol-cytochrome c oxidoreductase (cytochrome b-c1 complex, complex III, CIII).</text>
</comment>
<keyword evidence="6" id="KW-0813">Transport</keyword>
<evidence type="ECO:0000259" key="11">
    <source>
        <dbReference type="PROSITE" id="PS50855"/>
    </source>
</evidence>
<keyword evidence="13" id="KW-1185">Reference proteome</keyword>
<dbReference type="SUPFAM" id="SSF81442">
    <property type="entry name" value="Cytochrome c oxidase subunit I-like"/>
    <property type="match status" value="1"/>
</dbReference>
<keyword evidence="6" id="KW-0999">Mitochondrion inner membrane</keyword>
<dbReference type="InterPro" id="IPR000883">
    <property type="entry name" value="Cyt_C_Oxase_1"/>
</dbReference>
<dbReference type="EC" id="7.1.1.9" evidence="6"/>
<dbReference type="PANTHER" id="PTHR10422:SF18">
    <property type="entry name" value="CYTOCHROME C OXIDASE SUBUNIT 1"/>
    <property type="match status" value="1"/>
</dbReference>
<keyword evidence="6" id="KW-0186">Copper</keyword>
<feature type="transmembrane region" description="Helical" evidence="9">
    <location>
        <begin position="20"/>
        <end position="38"/>
    </location>
</feature>
<evidence type="ECO:0000313" key="13">
    <source>
        <dbReference type="Proteomes" id="UP001151760"/>
    </source>
</evidence>
<evidence type="ECO:0000256" key="3">
    <source>
        <dbReference type="ARBA" id="ARBA00022692"/>
    </source>
</evidence>
<gene>
    <name evidence="12" type="ORF">Tco_1031195</name>
</gene>